<dbReference type="AlphaFoldDB" id="A0A6G3MJB0"/>
<dbReference type="SUPFAM" id="SSF53187">
    <property type="entry name" value="Zn-dependent exopeptidases"/>
    <property type="match status" value="1"/>
</dbReference>
<keyword evidence="3" id="KW-0482">Metalloprotease</keyword>
<dbReference type="PRINTS" id="PR00932">
    <property type="entry name" value="AMINO1PTASE"/>
</dbReference>
<proteinExistence type="inferred from homology"/>
<dbReference type="EMBL" id="GHBP01006311">
    <property type="protein sequence ID" value="NDJ94063.1"/>
    <property type="molecule type" value="Transcribed_RNA"/>
</dbReference>
<accession>A0A6G3MJB0</accession>
<protein>
    <recommendedName>
        <fullName evidence="2">aspartyl aminopeptidase</fullName>
        <ecNumber evidence="2">3.4.11.21</ecNumber>
    </recommendedName>
</protein>
<dbReference type="GO" id="GO:0006508">
    <property type="term" value="P:proteolysis"/>
    <property type="evidence" value="ECO:0007669"/>
    <property type="project" value="UniProtKB-KW"/>
</dbReference>
<keyword evidence="3" id="KW-0378">Hydrolase</keyword>
<keyword evidence="4" id="KW-1133">Transmembrane helix</keyword>
<evidence type="ECO:0000256" key="1">
    <source>
        <dbReference type="ARBA" id="ARBA00001335"/>
    </source>
</evidence>
<comment type="similarity">
    <text evidence="3">Belongs to the peptidase M18 family.</text>
</comment>
<organism evidence="5">
    <name type="scientific">Henneguya salminicola</name>
    <name type="common">Myxosporean</name>
    <dbReference type="NCBI Taxonomy" id="69463"/>
    <lineage>
        <taxon>Eukaryota</taxon>
        <taxon>Metazoa</taxon>
        <taxon>Cnidaria</taxon>
        <taxon>Myxozoa</taxon>
        <taxon>Myxosporea</taxon>
        <taxon>Bivalvulida</taxon>
        <taxon>Platysporina</taxon>
        <taxon>Myxobolidae</taxon>
        <taxon>Henneguya</taxon>
    </lineage>
</organism>
<keyword evidence="3" id="KW-0645">Protease</keyword>
<keyword evidence="3" id="KW-0479">Metal-binding</keyword>
<dbReference type="PANTHER" id="PTHR28570:SF3">
    <property type="entry name" value="ASPARTYL AMINOPEPTIDASE"/>
    <property type="match status" value="1"/>
</dbReference>
<dbReference type="PANTHER" id="PTHR28570">
    <property type="entry name" value="ASPARTYL AMINOPEPTIDASE"/>
    <property type="match status" value="1"/>
</dbReference>
<keyword evidence="3 5" id="KW-0031">Aminopeptidase</keyword>
<comment type="catalytic activity">
    <reaction evidence="1">
        <text>Release of an N-terminal aspartate or glutamate from a peptide, with a preference for aspartate.</text>
        <dbReference type="EC" id="3.4.11.21"/>
    </reaction>
</comment>
<evidence type="ECO:0000256" key="2">
    <source>
        <dbReference type="ARBA" id="ARBA00011965"/>
    </source>
</evidence>
<dbReference type="EC" id="3.4.11.21" evidence="2"/>
<dbReference type="Gene3D" id="3.40.630.10">
    <property type="entry name" value="Zn peptidases"/>
    <property type="match status" value="1"/>
</dbReference>
<evidence type="ECO:0000256" key="3">
    <source>
        <dbReference type="RuleBase" id="RU004386"/>
    </source>
</evidence>
<sequence length="140" mass="15436">MAIANSFLLSADQAHALNPNFSEKHENLHKITLDHGVVIKYNSNQRYATSSFSSSIIQIIAKKCGIPVQKFSIRNDMSCGTTVGPILAALIGMIVVDIGFPMLSMHSIREMCASSSVSQAIKLYHEYYLELPKVFADSEQ</sequence>
<dbReference type="GO" id="GO:0008237">
    <property type="term" value="F:metallopeptidase activity"/>
    <property type="evidence" value="ECO:0007669"/>
    <property type="project" value="UniProtKB-KW"/>
</dbReference>
<evidence type="ECO:0000313" key="5">
    <source>
        <dbReference type="EMBL" id="NDJ94063.1"/>
    </source>
</evidence>
<keyword evidence="3" id="KW-0862">Zinc</keyword>
<keyword evidence="4" id="KW-0472">Membrane</keyword>
<evidence type="ECO:0000256" key="4">
    <source>
        <dbReference type="SAM" id="Phobius"/>
    </source>
</evidence>
<dbReference type="Pfam" id="PF02127">
    <property type="entry name" value="Peptidase_M18"/>
    <property type="match status" value="1"/>
</dbReference>
<feature type="transmembrane region" description="Helical" evidence="4">
    <location>
        <begin position="83"/>
        <end position="103"/>
    </location>
</feature>
<keyword evidence="4" id="KW-0812">Transmembrane</keyword>
<dbReference type="GO" id="GO:0008270">
    <property type="term" value="F:zinc ion binding"/>
    <property type="evidence" value="ECO:0007669"/>
    <property type="project" value="InterPro"/>
</dbReference>
<dbReference type="InterPro" id="IPR001948">
    <property type="entry name" value="Peptidase_M18"/>
</dbReference>
<name>A0A6G3MJB0_HENSL</name>
<reference evidence="5" key="1">
    <citation type="submission" date="2018-11" db="EMBL/GenBank/DDBJ databases">
        <title>Henneguya salminicola genome and transcriptome.</title>
        <authorList>
            <person name="Yahalomi D."/>
            <person name="Atkinson S.D."/>
            <person name="Neuhof M."/>
            <person name="Chang E.S."/>
            <person name="Philippe H."/>
            <person name="Cartwright P."/>
            <person name="Bartholomew J.L."/>
            <person name="Huchon D."/>
        </authorList>
    </citation>
    <scope>NUCLEOTIDE SEQUENCE</scope>
    <source>
        <strain evidence="5">Hz1</strain>
        <tissue evidence="5">Whole</tissue>
    </source>
</reference>
<dbReference type="GO" id="GO:0004177">
    <property type="term" value="F:aminopeptidase activity"/>
    <property type="evidence" value="ECO:0007669"/>
    <property type="project" value="UniProtKB-KW"/>
</dbReference>